<feature type="transmembrane region" description="Helical" evidence="1">
    <location>
        <begin position="82"/>
        <end position="106"/>
    </location>
</feature>
<keyword evidence="1" id="KW-1133">Transmembrane helix</keyword>
<keyword evidence="3" id="KW-1185">Reference proteome</keyword>
<dbReference type="PANTHER" id="PTHR41309">
    <property type="entry name" value="MEMBRANE PROTEIN-RELATED"/>
    <property type="match status" value="1"/>
</dbReference>
<dbReference type="RefSeq" id="WP_197660229.1">
    <property type="nucleotide sequence ID" value="NZ_JAEAGR010000003.1"/>
</dbReference>
<keyword evidence="1" id="KW-0472">Membrane</keyword>
<evidence type="ECO:0000313" key="3">
    <source>
        <dbReference type="Proteomes" id="UP000623269"/>
    </source>
</evidence>
<dbReference type="Pfam" id="PF13346">
    <property type="entry name" value="ABC2_membrane_5"/>
    <property type="match status" value="1"/>
</dbReference>
<dbReference type="Proteomes" id="UP000623269">
    <property type="component" value="Unassembled WGS sequence"/>
</dbReference>
<dbReference type="EMBL" id="JAEAGR010000003">
    <property type="protein sequence ID" value="MBH1940004.1"/>
    <property type="molecule type" value="Genomic_DNA"/>
</dbReference>
<feature type="transmembrane region" description="Helical" evidence="1">
    <location>
        <begin position="187"/>
        <end position="207"/>
    </location>
</feature>
<dbReference type="InterPro" id="IPR025699">
    <property type="entry name" value="ABC2_memb-like"/>
</dbReference>
<accession>A0A8J7H133</accession>
<gene>
    <name evidence="2" type="ORF">I5677_03720</name>
</gene>
<feature type="transmembrane region" description="Helical" evidence="1">
    <location>
        <begin position="145"/>
        <end position="167"/>
    </location>
</feature>
<evidence type="ECO:0000313" key="2">
    <source>
        <dbReference type="EMBL" id="MBH1940004.1"/>
    </source>
</evidence>
<feature type="transmembrane region" description="Helical" evidence="1">
    <location>
        <begin position="39"/>
        <end position="57"/>
    </location>
</feature>
<dbReference type="PANTHER" id="PTHR41309:SF2">
    <property type="entry name" value="MEMBRANE PROTEIN"/>
    <property type="match status" value="1"/>
</dbReference>
<comment type="caution">
    <text evidence="2">The sequence shown here is derived from an EMBL/GenBank/DDBJ whole genome shotgun (WGS) entry which is preliminary data.</text>
</comment>
<feature type="transmembrane region" description="Helical" evidence="1">
    <location>
        <begin position="112"/>
        <end position="133"/>
    </location>
</feature>
<evidence type="ECO:0000256" key="1">
    <source>
        <dbReference type="SAM" id="Phobius"/>
    </source>
</evidence>
<organism evidence="2 3">
    <name type="scientific">Mobilitalea sibirica</name>
    <dbReference type="NCBI Taxonomy" id="1462919"/>
    <lineage>
        <taxon>Bacteria</taxon>
        <taxon>Bacillati</taxon>
        <taxon>Bacillota</taxon>
        <taxon>Clostridia</taxon>
        <taxon>Lachnospirales</taxon>
        <taxon>Lachnospiraceae</taxon>
        <taxon>Mobilitalea</taxon>
    </lineage>
</organism>
<keyword evidence="1" id="KW-0812">Transmembrane</keyword>
<dbReference type="AlphaFoldDB" id="A0A8J7H133"/>
<reference evidence="2" key="1">
    <citation type="submission" date="2020-12" db="EMBL/GenBank/DDBJ databases">
        <title>M. sibirica DSM 26468T genome.</title>
        <authorList>
            <person name="Thieme N."/>
            <person name="Rettenmaier R."/>
            <person name="Zverlov V."/>
            <person name="Liebl W."/>
        </authorList>
    </citation>
    <scope>NUCLEOTIDE SEQUENCE</scope>
    <source>
        <strain evidence="2">DSM 26468</strain>
    </source>
</reference>
<sequence length="217" mass="24634">MLGLILKDFINLKKNFKIFGALILLYGFMAFAMESSSYFSSMFTLVFAMLILSTYSYDEMVKWDGYALTMPITKNNIVQGKYITMLMLTVLGFIISGISLVVINTILNVDNLFGGIQVSALGAALVILFYSITIPFITKLGIEKARFIFIIVYMVPFFLGFMGYKAIKEQGLQPPVKLIEFFEFCIDHAYIIIPVIVLIALMLSYSISIRIYQKKEF</sequence>
<feature type="transmembrane region" description="Helical" evidence="1">
    <location>
        <begin position="16"/>
        <end position="33"/>
    </location>
</feature>
<protein>
    <submittedName>
        <fullName evidence="2">ABC-2 transporter permease</fullName>
    </submittedName>
</protein>
<proteinExistence type="predicted"/>
<name>A0A8J7H133_9FIRM</name>